<dbReference type="PROSITE" id="PS50943">
    <property type="entry name" value="HTH_CROC1"/>
    <property type="match status" value="1"/>
</dbReference>
<dbReference type="CDD" id="cd00093">
    <property type="entry name" value="HTH_XRE"/>
    <property type="match status" value="1"/>
</dbReference>
<dbReference type="PANTHER" id="PTHR46558:SF3">
    <property type="entry name" value="TRANSCRIPTIONAL REGULATOR"/>
    <property type="match status" value="1"/>
</dbReference>
<feature type="domain" description="HTH cro/C1-type" evidence="2">
    <location>
        <begin position="6"/>
        <end position="60"/>
    </location>
</feature>
<protein>
    <submittedName>
        <fullName evidence="3">DNA-binding helix-turn-helix protein</fullName>
    </submittedName>
</protein>
<sequence length="177" mass="20643">MLNENIKRLRKEKGFTQKDLAVKVGVSITFISQIENGISKPSDENLKKIADVLGVTVNELEKEKSLSPIEELLSLLIELTEKEIIKWDVTVYELDDISISTTINDVNYYLQFNPYRNAKSDSNYIYFNELQYNPENETEYNLLKKLYETIMMFHNIDGNIYKSISDLKSLLNEEEKE</sequence>
<dbReference type="InterPro" id="IPR010982">
    <property type="entry name" value="Lambda_DNA-bd_dom_sf"/>
</dbReference>
<dbReference type="eggNOG" id="COG1396">
    <property type="taxonomic scope" value="Bacteria"/>
</dbReference>
<gene>
    <name evidence="3" type="ORF">HMPREF9290_1253</name>
</gene>
<organism evidence="3 4">
    <name type="scientific">Anaerococcus prevotii ACS-065-V-Col13</name>
    <dbReference type="NCBI Taxonomy" id="879305"/>
    <lineage>
        <taxon>Bacteria</taxon>
        <taxon>Bacillati</taxon>
        <taxon>Bacillota</taxon>
        <taxon>Tissierellia</taxon>
        <taxon>Tissierellales</taxon>
        <taxon>Peptoniphilaceae</taxon>
        <taxon>Anaerococcus</taxon>
    </lineage>
</organism>
<dbReference type="Gene3D" id="1.10.260.40">
    <property type="entry name" value="lambda repressor-like DNA-binding domains"/>
    <property type="match status" value="1"/>
</dbReference>
<comment type="caution">
    <text evidence="3">The sequence shown here is derived from an EMBL/GenBank/DDBJ whole genome shotgun (WGS) entry which is preliminary data.</text>
</comment>
<proteinExistence type="predicted"/>
<dbReference type="Proteomes" id="UP000005286">
    <property type="component" value="Unassembled WGS sequence"/>
</dbReference>
<dbReference type="InterPro" id="IPR001387">
    <property type="entry name" value="Cro/C1-type_HTH"/>
</dbReference>
<keyword evidence="4" id="KW-1185">Reference proteome</keyword>
<evidence type="ECO:0000313" key="3">
    <source>
        <dbReference type="EMBL" id="EGC82411.1"/>
    </source>
</evidence>
<dbReference type="Pfam" id="PF01381">
    <property type="entry name" value="HTH_3"/>
    <property type="match status" value="1"/>
</dbReference>
<evidence type="ECO:0000313" key="4">
    <source>
        <dbReference type="Proteomes" id="UP000005286"/>
    </source>
</evidence>
<dbReference type="GO" id="GO:0003677">
    <property type="term" value="F:DNA binding"/>
    <property type="evidence" value="ECO:0007669"/>
    <property type="project" value="UniProtKB-KW"/>
</dbReference>
<dbReference type="AlphaFoldDB" id="F0GU34"/>
<dbReference type="PATRIC" id="fig|879305.3.peg.314"/>
<evidence type="ECO:0000256" key="1">
    <source>
        <dbReference type="ARBA" id="ARBA00023125"/>
    </source>
</evidence>
<name>F0GU34_9FIRM</name>
<dbReference type="PANTHER" id="PTHR46558">
    <property type="entry name" value="TRACRIPTIONAL REGULATORY PROTEIN-RELATED-RELATED"/>
    <property type="match status" value="1"/>
</dbReference>
<reference evidence="3 4" key="1">
    <citation type="submission" date="2011-01" db="EMBL/GenBank/DDBJ databases">
        <authorList>
            <person name="Durkin A.S."/>
            <person name="Madupu R."/>
            <person name="Torralba M."/>
            <person name="Gillis M."/>
            <person name="Methe B."/>
            <person name="Sutton G."/>
            <person name="Nelson K.E."/>
        </authorList>
    </citation>
    <scope>NUCLEOTIDE SEQUENCE [LARGE SCALE GENOMIC DNA]</scope>
    <source>
        <strain evidence="3 4">ACS-065-V-Col13</strain>
    </source>
</reference>
<keyword evidence="1 3" id="KW-0238">DNA-binding</keyword>
<dbReference type="RefSeq" id="WP_004834245.1">
    <property type="nucleotide sequence ID" value="NZ_AEXM01000012.1"/>
</dbReference>
<evidence type="ECO:0000259" key="2">
    <source>
        <dbReference type="PROSITE" id="PS50943"/>
    </source>
</evidence>
<dbReference type="STRING" id="879305.HMPREF9290_1253"/>
<dbReference type="SUPFAM" id="SSF47413">
    <property type="entry name" value="lambda repressor-like DNA-binding domains"/>
    <property type="match status" value="1"/>
</dbReference>
<dbReference type="EMBL" id="AEXM01000012">
    <property type="protein sequence ID" value="EGC82411.1"/>
    <property type="molecule type" value="Genomic_DNA"/>
</dbReference>
<dbReference type="SMART" id="SM00530">
    <property type="entry name" value="HTH_XRE"/>
    <property type="match status" value="1"/>
</dbReference>
<accession>F0GU34</accession>